<feature type="compositionally biased region" description="Polar residues" evidence="2">
    <location>
        <begin position="864"/>
        <end position="898"/>
    </location>
</feature>
<proteinExistence type="predicted"/>
<feature type="region of interest" description="Disordered" evidence="2">
    <location>
        <begin position="1544"/>
        <end position="1614"/>
    </location>
</feature>
<feature type="compositionally biased region" description="Polar residues" evidence="2">
    <location>
        <begin position="297"/>
        <end position="309"/>
    </location>
</feature>
<evidence type="ECO:0000256" key="2">
    <source>
        <dbReference type="SAM" id="MobiDB-lite"/>
    </source>
</evidence>
<feature type="region of interest" description="Disordered" evidence="2">
    <location>
        <begin position="1652"/>
        <end position="1790"/>
    </location>
</feature>
<feature type="compositionally biased region" description="Polar residues" evidence="2">
    <location>
        <begin position="1129"/>
        <end position="1144"/>
    </location>
</feature>
<accession>A0A8H4VMY5</accession>
<feature type="compositionally biased region" description="Basic and acidic residues" evidence="2">
    <location>
        <begin position="710"/>
        <end position="722"/>
    </location>
</feature>
<feature type="region of interest" description="Disordered" evidence="2">
    <location>
        <begin position="378"/>
        <end position="418"/>
    </location>
</feature>
<feature type="compositionally biased region" description="Low complexity" evidence="2">
    <location>
        <begin position="396"/>
        <end position="407"/>
    </location>
</feature>
<dbReference type="InterPro" id="IPR013860">
    <property type="entry name" value="AreA_GATA"/>
</dbReference>
<feature type="compositionally biased region" description="Low complexity" evidence="2">
    <location>
        <begin position="1274"/>
        <end position="1286"/>
    </location>
</feature>
<dbReference type="Pfam" id="PF08550">
    <property type="entry name" value="GATA_AreA"/>
    <property type="match status" value="1"/>
</dbReference>
<feature type="region of interest" description="Disordered" evidence="2">
    <location>
        <begin position="1345"/>
        <end position="1379"/>
    </location>
</feature>
<feature type="coiled-coil region" evidence="1">
    <location>
        <begin position="1031"/>
        <end position="1098"/>
    </location>
</feature>
<comment type="caution">
    <text evidence="4">The sequence shown here is derived from an EMBL/GenBank/DDBJ whole genome shotgun (WGS) entry which is preliminary data.</text>
</comment>
<feature type="compositionally biased region" description="Basic and acidic residues" evidence="2">
    <location>
        <begin position="1287"/>
        <end position="1301"/>
    </location>
</feature>
<feature type="compositionally biased region" description="Acidic residues" evidence="2">
    <location>
        <begin position="1681"/>
        <end position="1690"/>
    </location>
</feature>
<feature type="compositionally biased region" description="Polar residues" evidence="2">
    <location>
        <begin position="115"/>
        <end position="124"/>
    </location>
</feature>
<feature type="region of interest" description="Disordered" evidence="2">
    <location>
        <begin position="1427"/>
        <end position="1465"/>
    </location>
</feature>
<feature type="compositionally biased region" description="Low complexity" evidence="2">
    <location>
        <begin position="125"/>
        <end position="138"/>
    </location>
</feature>
<feature type="compositionally biased region" description="Polar residues" evidence="2">
    <location>
        <begin position="257"/>
        <end position="270"/>
    </location>
</feature>
<dbReference type="GO" id="GO:0005737">
    <property type="term" value="C:cytoplasm"/>
    <property type="evidence" value="ECO:0007669"/>
    <property type="project" value="TreeGrafter"/>
</dbReference>
<feature type="domain" description="Nitrogen regulatory protein areA GATA-like" evidence="3">
    <location>
        <begin position="29"/>
        <end position="56"/>
    </location>
</feature>
<feature type="region of interest" description="Disordered" evidence="2">
    <location>
        <begin position="297"/>
        <end position="360"/>
    </location>
</feature>
<dbReference type="PANTHER" id="PTHR28014:SF1">
    <property type="entry name" value="NEGATIVE REGULATOR OF RAS-CAMP PATHWAY"/>
    <property type="match status" value="1"/>
</dbReference>
<organism evidence="4 5">
    <name type="scientific">Agrocybe pediades</name>
    <dbReference type="NCBI Taxonomy" id="84607"/>
    <lineage>
        <taxon>Eukaryota</taxon>
        <taxon>Fungi</taxon>
        <taxon>Dikarya</taxon>
        <taxon>Basidiomycota</taxon>
        <taxon>Agaricomycotina</taxon>
        <taxon>Agaricomycetes</taxon>
        <taxon>Agaricomycetidae</taxon>
        <taxon>Agaricales</taxon>
        <taxon>Agaricineae</taxon>
        <taxon>Strophariaceae</taxon>
        <taxon>Agrocybe</taxon>
    </lineage>
</organism>
<feature type="compositionally biased region" description="Polar residues" evidence="2">
    <location>
        <begin position="408"/>
        <end position="418"/>
    </location>
</feature>
<feature type="compositionally biased region" description="Low complexity" evidence="2">
    <location>
        <begin position="915"/>
        <end position="930"/>
    </location>
</feature>
<keyword evidence="5" id="KW-1185">Reference proteome</keyword>
<feature type="compositionally biased region" description="Low complexity" evidence="2">
    <location>
        <begin position="344"/>
        <end position="360"/>
    </location>
</feature>
<evidence type="ECO:0000313" key="5">
    <source>
        <dbReference type="Proteomes" id="UP000521872"/>
    </source>
</evidence>
<feature type="compositionally biased region" description="Low complexity" evidence="2">
    <location>
        <begin position="688"/>
        <end position="707"/>
    </location>
</feature>
<feature type="compositionally biased region" description="Low complexity" evidence="2">
    <location>
        <begin position="1600"/>
        <end position="1613"/>
    </location>
</feature>
<feature type="compositionally biased region" description="Polar residues" evidence="2">
    <location>
        <begin position="1161"/>
        <end position="1171"/>
    </location>
</feature>
<dbReference type="GO" id="GO:0000122">
    <property type="term" value="P:negative regulation of transcription by RNA polymerase II"/>
    <property type="evidence" value="ECO:0007669"/>
    <property type="project" value="TreeGrafter"/>
</dbReference>
<protein>
    <recommendedName>
        <fullName evidence="3">Nitrogen regulatory protein areA GATA-like domain-containing protein</fullName>
    </recommendedName>
</protein>
<evidence type="ECO:0000313" key="4">
    <source>
        <dbReference type="EMBL" id="KAF4613754.1"/>
    </source>
</evidence>
<feature type="compositionally biased region" description="Low complexity" evidence="2">
    <location>
        <begin position="161"/>
        <end position="173"/>
    </location>
</feature>
<dbReference type="InterPro" id="IPR053043">
    <property type="entry name" value="Ras-cAMP_regulatory"/>
</dbReference>
<feature type="compositionally biased region" description="Basic and acidic residues" evidence="2">
    <location>
        <begin position="1893"/>
        <end position="1905"/>
    </location>
</feature>
<feature type="compositionally biased region" description="Polar residues" evidence="2">
    <location>
        <begin position="1749"/>
        <end position="1782"/>
    </location>
</feature>
<feature type="region of interest" description="Disordered" evidence="2">
    <location>
        <begin position="596"/>
        <end position="725"/>
    </location>
</feature>
<dbReference type="Proteomes" id="UP000521872">
    <property type="component" value="Unassembled WGS sequence"/>
</dbReference>
<feature type="region of interest" description="Disordered" evidence="2">
    <location>
        <begin position="1876"/>
        <end position="1919"/>
    </location>
</feature>
<feature type="region of interest" description="Disordered" evidence="2">
    <location>
        <begin position="961"/>
        <end position="994"/>
    </location>
</feature>
<gene>
    <name evidence="4" type="ORF">D9613_007376</name>
</gene>
<feature type="region of interest" description="Disordered" evidence="2">
    <location>
        <begin position="1243"/>
        <end position="1301"/>
    </location>
</feature>
<feature type="compositionally biased region" description="Low complexity" evidence="2">
    <location>
        <begin position="1652"/>
        <end position="1662"/>
    </location>
</feature>
<feature type="region of interest" description="Disordered" evidence="2">
    <location>
        <begin position="107"/>
        <end position="173"/>
    </location>
</feature>
<dbReference type="EMBL" id="JAACJL010000045">
    <property type="protein sequence ID" value="KAF4613754.1"/>
    <property type="molecule type" value="Genomic_DNA"/>
</dbReference>
<feature type="compositionally biased region" description="Polar residues" evidence="2">
    <location>
        <begin position="1355"/>
        <end position="1366"/>
    </location>
</feature>
<name>A0A8H4VMY5_9AGAR</name>
<reference evidence="4 5" key="1">
    <citation type="submission" date="2019-12" db="EMBL/GenBank/DDBJ databases">
        <authorList>
            <person name="Floudas D."/>
            <person name="Bentzer J."/>
            <person name="Ahren D."/>
            <person name="Johansson T."/>
            <person name="Persson P."/>
            <person name="Tunlid A."/>
        </authorList>
    </citation>
    <scope>NUCLEOTIDE SEQUENCE [LARGE SCALE GENOMIC DNA]</scope>
    <source>
        <strain evidence="4 5">CBS 102.39</strain>
    </source>
</reference>
<feature type="compositionally biased region" description="Low complexity" evidence="2">
    <location>
        <begin position="806"/>
        <end position="829"/>
    </location>
</feature>
<feature type="region of interest" description="Disordered" evidence="2">
    <location>
        <begin position="775"/>
        <end position="940"/>
    </location>
</feature>
<feature type="compositionally biased region" description="Low complexity" evidence="2">
    <location>
        <begin position="216"/>
        <end position="226"/>
    </location>
</feature>
<feature type="compositionally biased region" description="Low complexity" evidence="2">
    <location>
        <begin position="842"/>
        <end position="858"/>
    </location>
</feature>
<evidence type="ECO:0000256" key="1">
    <source>
        <dbReference type="SAM" id="Coils"/>
    </source>
</evidence>
<dbReference type="GO" id="GO:0031930">
    <property type="term" value="P:mitochondria-nucleus signaling pathway"/>
    <property type="evidence" value="ECO:0007669"/>
    <property type="project" value="TreeGrafter"/>
</dbReference>
<evidence type="ECO:0000259" key="3">
    <source>
        <dbReference type="Pfam" id="PF08550"/>
    </source>
</evidence>
<sequence>MGTQFPVPVLSLAADAVRDLQGSEALSGLWTLFTKCKESLQDGRRLENISWRLWYREMMLLSLEREAVAASSPSLNEKFVDDEVFDEKSTYRAPFITAIQPSYLSHSSHERGASLSMSPHQTRLSSGSAGQAAASSPIPRSPPRRAAPPLLSPSKPENTRRPSISSSRRNSFRAGTPINVGQIIYDMIPSASSMVDSSKAKPNLVMPNGPTLSRETTSTSTTSTSSLFYNVPDGSSTSSAPSPRVHDTRPNPCSIPQLPSSAISSNQSPGLPTPEMELEKKLSGPLLHQLASNEKNLSALNPETPSSNIPRPYSPEATSSESDFAADSAVMDESDTEESSLHIPPDAYPSLPSPSLSDSYARAHPGEVAVKEVGLQSSLSVADSPAHRERQQDPEGSGSPSTPSITTMFSPSSASSIEPPQVVVVNPTPNLTPHPTPPATPLLQGTIGPGGVFKSQWLTLPEGAAGARQHQLLEAVYQQELLAPHYSPLHLPPSQVPGTSRVGGSSNSNIQRNLGEGFAAGNHATRPTTTALSNGASSNSANGDYQQQQQLHHFDRSRSVPMGTCDPETARTGVGADDVISKQVGFVVPKEVLGQHLHQSSHHQNHHQAPQMRQQGQAEFGAATAEYYPSRTGNNSASFTGVYGQQPQPQIQPQPPSTLEDSRGARPRSPSSTTSNRSRNSITSDQASSSKGDGSFSTTSTTSSLSSDNVKPDTFHTGREVHNNNNNIYGAADVVELHQQSSYSTMTQTSTTTSARRMGEDVIVGYGRAVSAKNRLPEEGVNNGTGVEADVERADRTSQLSHLPTHSQPSNSHSHSPNRALSASSSSQKQRAKKRNSAPVLPAITSTAAPTASTSSAAMLVLSPTLSTGSGKHSSYLASSPGSMTDHSSARANTNTNTKSKERKVHAVAAGGGLVRRTSSSGRSTSSLGKSRSRSREIGIGGGGLNMTAAIVAAVAAAVPPPTTRKAGGAARGRPTKVVFNRPGAKKGALRKNSAGTTSAAAAAAAATTAAPSSAQGNEDEDVDLDLDMVDGEVEEMVHKLEEQFERAKERTEELERQRILQIAEKRRLVLNREADKLVAQEQDMRVAEEVRQMEERQRNALVLDEIIASGEEGAAATAAGKRAAHFNIGSNSDSGVGSKSVSPNLPCEPTTEHMHVPEGSPTSRNSNSKGKQMAMEEPLIKQAQQDLHEQEAIATATRMAEVQQQQQQQHYQQQQLQQNIPVQMQMERQLSKHQLAQLQAMERVHRQQHPTDLQRQQISRQQGQQKPLFSKRASSAQGSSVGSGSVEKREKSAKQKGKEKDVTIKVVKGNKSAIALDEKTVKQHIAAPLLPQKVRTIVVTSGSEFETDLEDDGSWSSEESTGDGKQQQKVEERQAEDEKLRAQLLEQRRAEEQARVEQELQRGYQVQERQRQHQLQQMLLQQQQAHGKQCQQQYPPTRPPAVQRTQSSHYPGANQGRGAKLTRAQLQKQAQLDVQAVEQAALEARRQREMFVKLPTSSFQDLAKARSGSVGYLSQLMHPNPEIFPANHPYRRGFSSGAIMPGGLTALQPMKPISDTPAAAQSKQDPTKASGAVPPPAAPAKPAAAQEPRPSPTKKVRISSRASPASTRPPMALQKGTAAMPISSAVFAGSLATKAPAPAAAVVNTSATTAAVTNASAQAQVQPKVVGSGGYRPRARPEDADLEDDDSGTEDATNNKILVSHSVAEERLKALANRSRIQPNTRVPTPEAPSTAAQADDNAVPQWAKVSPAQQQNGAGPSQITAQAPSHAQPSNTQPSGSETAKPTPIPSKYEYPYTLPIAALPTTPRTTRRTMLSTEIPESLRHNVFWLHKVEREETSGIRRTASGGGSRQSVLGNQLHPLTAVPSVVKLHPKGTIPPGTETADDLPVVESSTRAREERRREAMARNKSWANDYHTSGW</sequence>
<feature type="compositionally biased region" description="Low complexity" evidence="2">
    <location>
        <begin position="667"/>
        <end position="681"/>
    </location>
</feature>
<feature type="compositionally biased region" description="Basic and acidic residues" evidence="2">
    <location>
        <begin position="1367"/>
        <end position="1379"/>
    </location>
</feature>
<keyword evidence="1" id="KW-0175">Coiled coil</keyword>
<dbReference type="GO" id="GO:0006808">
    <property type="term" value="P:regulation of nitrogen utilization"/>
    <property type="evidence" value="ECO:0007669"/>
    <property type="project" value="TreeGrafter"/>
</dbReference>
<feature type="region of interest" description="Disordered" evidence="2">
    <location>
        <begin position="519"/>
        <end position="572"/>
    </location>
</feature>
<feature type="region of interest" description="Disordered" evidence="2">
    <location>
        <begin position="1129"/>
        <end position="1175"/>
    </location>
</feature>
<feature type="compositionally biased region" description="Low complexity" evidence="2">
    <location>
        <begin position="528"/>
        <end position="543"/>
    </location>
</feature>
<feature type="region of interest" description="Disordered" evidence="2">
    <location>
        <begin position="194"/>
        <end position="277"/>
    </location>
</feature>
<dbReference type="PANTHER" id="PTHR28014">
    <property type="entry name" value="NEGATIVE REGULATOR OF RAS-CAMP PATHWAY"/>
    <property type="match status" value="1"/>
</dbReference>
<feature type="compositionally biased region" description="Low complexity" evidence="2">
    <location>
        <begin position="1255"/>
        <end position="1266"/>
    </location>
</feature>